<dbReference type="GO" id="GO:0003723">
    <property type="term" value="F:RNA binding"/>
    <property type="evidence" value="ECO:0007669"/>
    <property type="project" value="TreeGrafter"/>
</dbReference>
<dbReference type="InterPro" id="IPR016082">
    <property type="entry name" value="Ribosomal_uL30_ferredoxin-like"/>
</dbReference>
<keyword evidence="3" id="KW-0689">Ribosomal protein</keyword>
<keyword evidence="3" id="KW-0687">Ribonucleoprotein</keyword>
<dbReference type="SUPFAM" id="SSF55129">
    <property type="entry name" value="Ribosomal protein L30p/L7e"/>
    <property type="match status" value="1"/>
</dbReference>
<dbReference type="GO" id="GO:0022625">
    <property type="term" value="C:cytosolic large ribosomal subunit"/>
    <property type="evidence" value="ECO:0007669"/>
    <property type="project" value="TreeGrafter"/>
</dbReference>
<comment type="caution">
    <text evidence="3">The sequence shown here is derived from an EMBL/GenBank/DDBJ whole genome shotgun (WGS) entry which is preliminary data.</text>
</comment>
<dbReference type="Pfam" id="PF00327">
    <property type="entry name" value="Ribosomal_L30"/>
    <property type="match status" value="1"/>
</dbReference>
<dbReference type="AlphaFoldDB" id="A0A8H6BYS6"/>
<evidence type="ECO:0000256" key="1">
    <source>
        <dbReference type="ARBA" id="ARBA00007594"/>
    </source>
</evidence>
<evidence type="ECO:0000313" key="4">
    <source>
        <dbReference type="Proteomes" id="UP000536275"/>
    </source>
</evidence>
<gene>
    <name evidence="3" type="ORF">FOB64_004233</name>
</gene>
<dbReference type="InterPro" id="IPR039699">
    <property type="entry name" value="Ribosomal_uL30"/>
</dbReference>
<feature type="domain" description="Large ribosomal subunit protein uL30-like ferredoxin-like fold" evidence="2">
    <location>
        <begin position="105"/>
        <end position="147"/>
    </location>
</feature>
<dbReference type="GO" id="GO:0000463">
    <property type="term" value="P:maturation of LSU-rRNA from tricistronic rRNA transcript (SSU-rRNA, 5.8S rRNA, LSU-rRNA)"/>
    <property type="evidence" value="ECO:0007669"/>
    <property type="project" value="TreeGrafter"/>
</dbReference>
<sequence>MAILNSNPEVLLRKRKNADRKRIEKQEQIRERQLNKNKLKKKNQNKFIRAETLVSNHKSNELERKRIKSLIKKQKQTQQQQESAAADSGDAKLLFLIRIPNHTKGLKLPSKVYKILKDLKLTSVNTGTFVKADSQTMDSLKFIAPYVLVGQPSLTSIRKLFQKRARIMVPDEEQEQEKTTNEQEAVEDKFGNDLGLICIEDLIHEISQLSDNFNSITNWLLPFQLNAPVNGWGPQAKLARLLKADENKQKISLAQDFKLQEVEDIDKIIDEQN</sequence>
<dbReference type="Gene3D" id="3.30.1390.20">
    <property type="entry name" value="Ribosomal protein L30, ferredoxin-like fold domain"/>
    <property type="match status" value="1"/>
</dbReference>
<dbReference type="InterPro" id="IPR036919">
    <property type="entry name" value="Ribo_uL30_ferredoxin-like_sf"/>
</dbReference>
<dbReference type="Proteomes" id="UP000536275">
    <property type="component" value="Unassembled WGS sequence"/>
</dbReference>
<protein>
    <submittedName>
        <fullName evidence="3">Ribosomal protein L30p/L7e family protein</fullName>
    </submittedName>
</protein>
<proteinExistence type="inferred from homology"/>
<name>A0A8H6BYS6_CANAX</name>
<dbReference type="Gene3D" id="1.10.15.30">
    <property type="match status" value="1"/>
</dbReference>
<dbReference type="PANTHER" id="PTHR11524">
    <property type="entry name" value="60S RIBOSOMAL PROTEIN L7"/>
    <property type="match status" value="1"/>
</dbReference>
<evidence type="ECO:0000313" key="3">
    <source>
        <dbReference type="EMBL" id="KAF6066767.1"/>
    </source>
</evidence>
<comment type="similarity">
    <text evidence="1">Belongs to the universal ribosomal protein uL30 family.</text>
</comment>
<evidence type="ECO:0000259" key="2">
    <source>
        <dbReference type="Pfam" id="PF00327"/>
    </source>
</evidence>
<dbReference type="GO" id="GO:0003735">
    <property type="term" value="F:structural constituent of ribosome"/>
    <property type="evidence" value="ECO:0007669"/>
    <property type="project" value="TreeGrafter"/>
</dbReference>
<organism evidence="3 4">
    <name type="scientific">Candida albicans</name>
    <name type="common">Yeast</name>
    <dbReference type="NCBI Taxonomy" id="5476"/>
    <lineage>
        <taxon>Eukaryota</taxon>
        <taxon>Fungi</taxon>
        <taxon>Dikarya</taxon>
        <taxon>Ascomycota</taxon>
        <taxon>Saccharomycotina</taxon>
        <taxon>Pichiomycetes</taxon>
        <taxon>Debaryomycetaceae</taxon>
        <taxon>Candida/Lodderomyces clade</taxon>
        <taxon>Candida</taxon>
    </lineage>
</organism>
<dbReference type="PANTHER" id="PTHR11524:SF26">
    <property type="entry name" value="RIBOSOME BIOGENESIS PROTEIN RLP7"/>
    <property type="match status" value="1"/>
</dbReference>
<accession>A0A8H6BYS6</accession>
<dbReference type="EMBL" id="JABWAD010000055">
    <property type="protein sequence ID" value="KAF6066767.1"/>
    <property type="molecule type" value="Genomic_DNA"/>
</dbReference>
<reference evidence="3 4" key="1">
    <citation type="submission" date="2020-03" db="EMBL/GenBank/DDBJ databases">
        <title>FDA dAtabase for Regulatory Grade micrObial Sequences (FDA-ARGOS): Supporting development and validation of Infectious Disease Dx tests.</title>
        <authorList>
            <person name="Campos J."/>
            <person name="Goldberg B."/>
            <person name="Tallon L."/>
            <person name="Sadzewicz L."/>
            <person name="Vavikolanu K."/>
            <person name="Mehta A."/>
            <person name="Aluvathingal J."/>
            <person name="Nadendla S."/>
            <person name="Nandy P."/>
            <person name="Geyer C."/>
            <person name="Yan Y."/>
            <person name="Sichtig H."/>
        </authorList>
    </citation>
    <scope>NUCLEOTIDE SEQUENCE [LARGE SCALE GENOMIC DNA]</scope>
    <source>
        <strain evidence="3 4">FDAARGOS_656</strain>
    </source>
</reference>